<evidence type="ECO:0000313" key="8">
    <source>
        <dbReference type="Proteomes" id="UP000503820"/>
    </source>
</evidence>
<evidence type="ECO:0000256" key="3">
    <source>
        <dbReference type="ARBA" id="ARBA00023002"/>
    </source>
</evidence>
<keyword evidence="1" id="KW-0004">4Fe-4S</keyword>
<evidence type="ECO:0000313" key="7">
    <source>
        <dbReference type="EMBL" id="GFM38410.1"/>
    </source>
</evidence>
<keyword evidence="8" id="KW-1185">Reference proteome</keyword>
<keyword evidence="4" id="KW-0408">Iron</keyword>
<dbReference type="AlphaFoldDB" id="A0A7J0BXI1"/>
<dbReference type="RefSeq" id="WP_174411018.1">
    <property type="nucleotide sequence ID" value="NZ_BLVP01000036.1"/>
</dbReference>
<keyword evidence="2" id="KW-0479">Metal-binding</keyword>
<dbReference type="Pfam" id="PF13534">
    <property type="entry name" value="Fer4_17"/>
    <property type="match status" value="1"/>
</dbReference>
<dbReference type="PROSITE" id="PS00198">
    <property type="entry name" value="4FE4S_FER_1"/>
    <property type="match status" value="2"/>
</dbReference>
<gene>
    <name evidence="7" type="ORF">DSM19430T_30940</name>
</gene>
<feature type="domain" description="4Fe-4S ferredoxin-type" evidence="6">
    <location>
        <begin position="2"/>
        <end position="24"/>
    </location>
</feature>
<proteinExistence type="predicted"/>
<keyword evidence="5" id="KW-0411">Iron-sulfur</keyword>
<evidence type="ECO:0000259" key="6">
    <source>
        <dbReference type="PROSITE" id="PS51379"/>
    </source>
</evidence>
<evidence type="ECO:0000256" key="2">
    <source>
        <dbReference type="ARBA" id="ARBA00022723"/>
    </source>
</evidence>
<sequence>MPDPVLHTARACTECGACVALCPFLKDHGTPKALALAHETDGPGTRSTAFLCSLCGLCTAVCPEGLDPATMLLCMRRAAVTEGELDITPYRPLLAYEQTGSSALFRHAALPDGCRTVFFPGCTLPGTRPGTTWRLYTHLCSCIPALGMVLDCCHKPSHDLGRQEYFLRRFTALCRNLREAGVETVLTACPNCHKVFSRYAEGLRVRTVYETLTGHPPQKPGDAQQNRTMKATVTAFGTASGNAPETYPVTGPVTVPATASGTEPVTVHDPCPLRTETAVHDAVRTLLLREDMRVEEMTHARGRTLCCGEGGAVSLRAPEYARRWTARRQRQAKGRTMITYCAGCARYLSCPDTKHSGEDLAAQNRSNGTAARRNDSPPVLHVLDVLFPHGNGCSKAPLRGPWTYAARLLLKLRLMFRLMFRLMS</sequence>
<reference evidence="7 8" key="1">
    <citation type="submission" date="2020-05" db="EMBL/GenBank/DDBJ databases">
        <title>Draft genome sequence of Desulfovibrio psychrotolerans JS1T.</title>
        <authorList>
            <person name="Ueno A."/>
            <person name="Tamazawa S."/>
            <person name="Tamamura S."/>
            <person name="Murakami T."/>
            <person name="Kiyama T."/>
            <person name="Inomata H."/>
            <person name="Amano Y."/>
            <person name="Miyakawa K."/>
            <person name="Tamaki H."/>
            <person name="Naganuma T."/>
            <person name="Kaneko K."/>
        </authorList>
    </citation>
    <scope>NUCLEOTIDE SEQUENCE [LARGE SCALE GENOMIC DNA]</scope>
    <source>
        <strain evidence="7 8">JS1</strain>
    </source>
</reference>
<dbReference type="GO" id="GO:0051539">
    <property type="term" value="F:4 iron, 4 sulfur cluster binding"/>
    <property type="evidence" value="ECO:0007669"/>
    <property type="project" value="UniProtKB-KW"/>
</dbReference>
<dbReference type="SUPFAM" id="SSF46548">
    <property type="entry name" value="alpha-helical ferredoxin"/>
    <property type="match status" value="1"/>
</dbReference>
<dbReference type="Pfam" id="PF02754">
    <property type="entry name" value="CCG"/>
    <property type="match status" value="2"/>
</dbReference>
<dbReference type="InterPro" id="IPR017900">
    <property type="entry name" value="4Fe4S_Fe_S_CS"/>
</dbReference>
<dbReference type="GO" id="GO:0016491">
    <property type="term" value="F:oxidoreductase activity"/>
    <property type="evidence" value="ECO:0007669"/>
    <property type="project" value="UniProtKB-KW"/>
</dbReference>
<organism evidence="7 8">
    <name type="scientific">Desulfovibrio psychrotolerans</name>
    <dbReference type="NCBI Taxonomy" id="415242"/>
    <lineage>
        <taxon>Bacteria</taxon>
        <taxon>Pseudomonadati</taxon>
        <taxon>Thermodesulfobacteriota</taxon>
        <taxon>Desulfovibrionia</taxon>
        <taxon>Desulfovibrionales</taxon>
        <taxon>Desulfovibrionaceae</taxon>
        <taxon>Desulfovibrio</taxon>
    </lineage>
</organism>
<dbReference type="PANTHER" id="PTHR43255:SF1">
    <property type="entry name" value="IRON-SULFUR-BINDING OXIDOREDUCTASE FADF-RELATED"/>
    <property type="match status" value="1"/>
</dbReference>
<dbReference type="Proteomes" id="UP000503820">
    <property type="component" value="Unassembled WGS sequence"/>
</dbReference>
<dbReference type="PANTHER" id="PTHR43255">
    <property type="entry name" value="IRON-SULFUR-BINDING OXIDOREDUCTASE FADF-RELATED-RELATED"/>
    <property type="match status" value="1"/>
</dbReference>
<dbReference type="PROSITE" id="PS51379">
    <property type="entry name" value="4FE4S_FER_2"/>
    <property type="match status" value="1"/>
</dbReference>
<name>A0A7J0BXI1_9BACT</name>
<dbReference type="EMBL" id="BLVP01000036">
    <property type="protein sequence ID" value="GFM38410.1"/>
    <property type="molecule type" value="Genomic_DNA"/>
</dbReference>
<dbReference type="GO" id="GO:0005886">
    <property type="term" value="C:plasma membrane"/>
    <property type="evidence" value="ECO:0007669"/>
    <property type="project" value="TreeGrafter"/>
</dbReference>
<protein>
    <recommendedName>
        <fullName evidence="6">4Fe-4S ferredoxin-type domain-containing protein</fullName>
    </recommendedName>
</protein>
<dbReference type="InterPro" id="IPR009051">
    <property type="entry name" value="Helical_ferredxn"/>
</dbReference>
<keyword evidence="3" id="KW-0560">Oxidoreductase</keyword>
<dbReference type="InterPro" id="IPR051460">
    <property type="entry name" value="HdrC_iron-sulfur_subunit"/>
</dbReference>
<evidence type="ECO:0000256" key="5">
    <source>
        <dbReference type="ARBA" id="ARBA00023014"/>
    </source>
</evidence>
<evidence type="ECO:0000256" key="1">
    <source>
        <dbReference type="ARBA" id="ARBA00022485"/>
    </source>
</evidence>
<evidence type="ECO:0000256" key="4">
    <source>
        <dbReference type="ARBA" id="ARBA00023004"/>
    </source>
</evidence>
<dbReference type="Gene3D" id="1.10.1060.10">
    <property type="entry name" value="Alpha-helical ferredoxin"/>
    <property type="match status" value="1"/>
</dbReference>
<comment type="caution">
    <text evidence="7">The sequence shown here is derived from an EMBL/GenBank/DDBJ whole genome shotgun (WGS) entry which is preliminary data.</text>
</comment>
<dbReference type="GO" id="GO:0046872">
    <property type="term" value="F:metal ion binding"/>
    <property type="evidence" value="ECO:0007669"/>
    <property type="project" value="UniProtKB-KW"/>
</dbReference>
<dbReference type="InterPro" id="IPR004017">
    <property type="entry name" value="Cys_rich_dom"/>
</dbReference>
<dbReference type="InterPro" id="IPR017896">
    <property type="entry name" value="4Fe4S_Fe-S-bd"/>
</dbReference>
<accession>A0A7J0BXI1</accession>